<sequence>MSQYCKRLISWTLVFFTWLSLYAITIVAVQKWAELTKDPPKPTLHSFQGRDWTTERQFGLFIATVATGWLVHSRISSRAMLQNETVRRTRTVDRADGDLNRSLERAKRSEVFPVSGVEFTIVGNTTDPYYFPQLIPCDNITTDRLHPCPLVAPGTWPWPNKAVDGPKPTEKNTFFYLAEVFTASQDGAVKPIRLFPTFQEGTRAGKLEQKTYNKDELERSFNPGPGQAAKLVYRPLIPVWYRYSFLSRVRLVREGDRRRLQPLAAPSYTDSLMSDIDLDWIGPGFLAHVVDSPKFLSSYKMILELELAYLTSWVTMMPEVNDDDETKLWVFLLESVATRAKLSDGLCGKGKDSNGTRYQEKVKPCKRCREKNNEVVRLAGDLLKIARTRAPAPADSSNRPTFSSYWSHHETPAEVLMAGQERVDQPTRPTPTSVVMERTDGTRKAAGAPFQDSKRAN</sequence>
<dbReference type="Proteomes" id="UP000717585">
    <property type="component" value="Unassembled WGS sequence"/>
</dbReference>
<name>A0A8J6AT15_9EUKA</name>
<protein>
    <submittedName>
        <fullName evidence="2">Uncharacterized protein</fullName>
    </submittedName>
</protein>
<evidence type="ECO:0000256" key="1">
    <source>
        <dbReference type="SAM" id="MobiDB-lite"/>
    </source>
</evidence>
<reference evidence="2" key="1">
    <citation type="submission" date="2021-05" db="EMBL/GenBank/DDBJ databases">
        <title>A free-living protist that lacks canonical eukaryotic 1 DNA replication and segregation systems.</title>
        <authorList>
            <person name="Salas-Leiva D.E."/>
            <person name="Tromer E.C."/>
            <person name="Curtis B.A."/>
            <person name="Jerlstrom-Hultqvist J."/>
            <person name="Kolisko M."/>
            <person name="Yi Z."/>
            <person name="Salas-Leiva J.S."/>
            <person name="Gallot-Lavallee L."/>
            <person name="Kops G.J.P.L."/>
            <person name="Archibald J.M."/>
            <person name="Simpson A.G.B."/>
            <person name="Roger A.J."/>
        </authorList>
    </citation>
    <scope>NUCLEOTIDE SEQUENCE</scope>
    <source>
        <strain evidence="2">BICM</strain>
    </source>
</reference>
<comment type="caution">
    <text evidence="2">The sequence shown here is derived from an EMBL/GenBank/DDBJ whole genome shotgun (WGS) entry which is preliminary data.</text>
</comment>
<accession>A0A8J6AT15</accession>
<organism evidence="2 3">
    <name type="scientific">Carpediemonas membranifera</name>
    <dbReference type="NCBI Taxonomy" id="201153"/>
    <lineage>
        <taxon>Eukaryota</taxon>
        <taxon>Metamonada</taxon>
        <taxon>Carpediemonas-like organisms</taxon>
        <taxon>Carpediemonas</taxon>
    </lineage>
</organism>
<dbReference type="AlphaFoldDB" id="A0A8J6AT15"/>
<dbReference type="EMBL" id="JAHDYR010000053">
    <property type="protein sequence ID" value="KAG9391655.1"/>
    <property type="molecule type" value="Genomic_DNA"/>
</dbReference>
<keyword evidence="3" id="KW-1185">Reference proteome</keyword>
<evidence type="ECO:0000313" key="3">
    <source>
        <dbReference type="Proteomes" id="UP000717585"/>
    </source>
</evidence>
<proteinExistence type="predicted"/>
<gene>
    <name evidence="2" type="ORF">J8273_6420</name>
</gene>
<feature type="region of interest" description="Disordered" evidence="1">
    <location>
        <begin position="420"/>
        <end position="457"/>
    </location>
</feature>
<evidence type="ECO:0000313" key="2">
    <source>
        <dbReference type="EMBL" id="KAG9391655.1"/>
    </source>
</evidence>